<reference evidence="2 3" key="1">
    <citation type="journal article" date="2020" name="ISME J.">
        <title>Uncovering the hidden diversity of litter-decomposition mechanisms in mushroom-forming fungi.</title>
        <authorList>
            <person name="Floudas D."/>
            <person name="Bentzer J."/>
            <person name="Ahren D."/>
            <person name="Johansson T."/>
            <person name="Persson P."/>
            <person name="Tunlid A."/>
        </authorList>
    </citation>
    <scope>NUCLEOTIDE SEQUENCE [LARGE SCALE GENOMIC DNA]</scope>
    <source>
        <strain evidence="2 3">CBS 175.51</strain>
    </source>
</reference>
<evidence type="ECO:0000256" key="1">
    <source>
        <dbReference type="SAM" id="MobiDB-lite"/>
    </source>
</evidence>
<name>A0A8H5FG48_9AGAR</name>
<gene>
    <name evidence="2" type="ORF">D9611_010930</name>
</gene>
<organism evidence="2 3">
    <name type="scientific">Ephemerocybe angulata</name>
    <dbReference type="NCBI Taxonomy" id="980116"/>
    <lineage>
        <taxon>Eukaryota</taxon>
        <taxon>Fungi</taxon>
        <taxon>Dikarya</taxon>
        <taxon>Basidiomycota</taxon>
        <taxon>Agaricomycotina</taxon>
        <taxon>Agaricomycetes</taxon>
        <taxon>Agaricomycetidae</taxon>
        <taxon>Agaricales</taxon>
        <taxon>Agaricineae</taxon>
        <taxon>Psathyrellaceae</taxon>
        <taxon>Ephemerocybe</taxon>
    </lineage>
</organism>
<feature type="region of interest" description="Disordered" evidence="1">
    <location>
        <begin position="417"/>
        <end position="456"/>
    </location>
</feature>
<accession>A0A8H5FG48</accession>
<proteinExistence type="predicted"/>
<protein>
    <submittedName>
        <fullName evidence="2">Uncharacterized protein</fullName>
    </submittedName>
</protein>
<sequence>MWAQTGRRRRRPTDCLAAKQSWRDTLRLTSVVALPFALPLDDARPFTTHDAQLPSRSPCQHMETLHISPSSPTQPCLLPLHYTPSPTHQTTTMPPVRQNVGNEHLWCSESLININARRQQPLTARQDGWWRAQDGTSARRAEHITVDTDLKQTQPREEQMATPARENQAGQASFASFANTRMTYVGSTLFARRADGLGGQFTTRGSVDNSFPMAAMATPRTFLEVKTVVGSATRGTYNGGGAGNDYTCTRGPGLAKAKGYYDAMGGRFCSPAYNDGGAGNDYTCTRGPRPTNRRTAAVLGVKVIRIPLAKEHHNVMGGRFCKAKRVRQRWRQQPLHLHEKARWTAAVFEVKTILESGSQMALRRDGRSFLQSAHCKAFQTPEDHACKAQATMVAAAARARGPGCYGCDRSQELYISGTGPNLHNEDDDEMGSTAVTPPDDGDESGMQTSVKLEIRL</sequence>
<evidence type="ECO:0000313" key="3">
    <source>
        <dbReference type="Proteomes" id="UP000541558"/>
    </source>
</evidence>
<evidence type="ECO:0000313" key="2">
    <source>
        <dbReference type="EMBL" id="KAF5335188.1"/>
    </source>
</evidence>
<keyword evidence="3" id="KW-1185">Reference proteome</keyword>
<dbReference type="AlphaFoldDB" id="A0A8H5FG48"/>
<dbReference type="Proteomes" id="UP000541558">
    <property type="component" value="Unassembled WGS sequence"/>
</dbReference>
<comment type="caution">
    <text evidence="2">The sequence shown here is derived from an EMBL/GenBank/DDBJ whole genome shotgun (WGS) entry which is preliminary data.</text>
</comment>
<dbReference type="EMBL" id="JAACJK010000064">
    <property type="protein sequence ID" value="KAF5335188.1"/>
    <property type="molecule type" value="Genomic_DNA"/>
</dbReference>